<dbReference type="Proteomes" id="UP001610706">
    <property type="component" value="Unassembled WGS sequence"/>
</dbReference>
<comment type="caution">
    <text evidence="3">The sequence shown here is derived from an EMBL/GenBank/DDBJ whole genome shotgun (WGS) entry which is preliminary data.</text>
</comment>
<dbReference type="InterPro" id="IPR036465">
    <property type="entry name" value="vWFA_dom_sf"/>
</dbReference>
<evidence type="ECO:0000256" key="1">
    <source>
        <dbReference type="SAM" id="SignalP"/>
    </source>
</evidence>
<dbReference type="PROSITE" id="PS51208">
    <property type="entry name" value="AUTOTRANSPORTER"/>
    <property type="match status" value="1"/>
</dbReference>
<feature type="domain" description="Autotransporter" evidence="2">
    <location>
        <begin position="410"/>
        <end position="684"/>
    </location>
</feature>
<sequence>MKVFKPTLVATMVAFASSAYAQVTSLDMTVVIDESGSMAGEHNQFIGTYVDNLDSFLKNQNVTLNQYGLVGFGGGTFQQSSANEAGRETGNALYRHFWLQRNPDDVWGTSAEFDQVTSELQTSGGTEDGYRAIDYMFRNFTFRPSVGKAIMLITDEDRDNDTTNLPTGHLPQGMTELDKAFIESELKRTGTTVHAVVAQRFTDMDGNPAIAVVGSDPATGTAYVQQPDGTIITKKGFQFGSASAATQADYTELALETGGTVIDIDALRVAYTDTTALSALSSELAKLVANITASGPVIGINCADATGAAAQVCKVIQNSQSATVKNIGSQVSQSAQYKQLTQYQVGQMLTTALHNSRAVMRTLRTRLATIRQAGTNVSSVDVMDYYNDGVSLSNDQIASAQQLRGGAASADNNDFGYFLRGQYINGDFSGNDSANAYDSSTYLLVGGIDKYFSSKTQAGVSVHYANSDADFDNTSGTTDSDSYGLAIYASHEIIPELYLEGSLGYSRMNIDTSRDSGLEVVSGDTDANITSASLGVLHNVGVTKSFAVQPFAYINYQNIDIGGFTERGGNTALKVDDTRLESLNSEVGVGAAYQFSTSTTATASVAWEHEFKDDSSVVNSAFVASPNDVFKVEVPRTDNNYGRVSLGVNQDIGGNRDLALQADTIFGNSDYDEYGVTLQFRQRF</sequence>
<evidence type="ECO:0000259" key="2">
    <source>
        <dbReference type="PROSITE" id="PS51208"/>
    </source>
</evidence>
<dbReference type="Gene3D" id="2.40.128.130">
    <property type="entry name" value="Autotransporter beta-domain"/>
    <property type="match status" value="1"/>
</dbReference>
<evidence type="ECO:0000313" key="4">
    <source>
        <dbReference type="Proteomes" id="UP001610706"/>
    </source>
</evidence>
<dbReference type="InterPro" id="IPR005546">
    <property type="entry name" value="Autotransporte_beta"/>
</dbReference>
<name>A0ABW7P256_9GAMM</name>
<dbReference type="Pfam" id="PF03797">
    <property type="entry name" value="Autotransporter"/>
    <property type="match status" value="1"/>
</dbReference>
<keyword evidence="1" id="KW-0732">Signal</keyword>
<dbReference type="SMART" id="SM00869">
    <property type="entry name" value="Autotransporter"/>
    <property type="match status" value="1"/>
</dbReference>
<evidence type="ECO:0000313" key="3">
    <source>
        <dbReference type="EMBL" id="MFH7565370.1"/>
    </source>
</evidence>
<dbReference type="SUPFAM" id="SSF53300">
    <property type="entry name" value="vWA-like"/>
    <property type="match status" value="1"/>
</dbReference>
<dbReference type="EMBL" id="JBGFTR010000011">
    <property type="protein sequence ID" value="MFH7565370.1"/>
    <property type="molecule type" value="Genomic_DNA"/>
</dbReference>
<dbReference type="NCBIfam" id="TIGR01414">
    <property type="entry name" value="autotrans_barl"/>
    <property type="match status" value="1"/>
</dbReference>
<proteinExistence type="predicted"/>
<reference evidence="3 4" key="1">
    <citation type="submission" date="2024-08" db="EMBL/GenBank/DDBJ databases">
        <title>Oceanimonas smirnovii Genome sequencing and assembly.</title>
        <authorList>
            <person name="Tang B."/>
        </authorList>
    </citation>
    <scope>NUCLEOTIDE SEQUENCE [LARGE SCALE GENOMIC DNA]</scope>
    <source>
        <strain evidence="3 4">OS2020-119</strain>
    </source>
</reference>
<feature type="signal peptide" evidence="1">
    <location>
        <begin position="1"/>
        <end position="21"/>
    </location>
</feature>
<protein>
    <submittedName>
        <fullName evidence="3">Autotransporter domain-containing protein</fullName>
    </submittedName>
</protein>
<gene>
    <name evidence="3" type="ORF">AB9R89_08550</name>
</gene>
<dbReference type="InterPro" id="IPR006315">
    <property type="entry name" value="OM_autotransptr_brl_dom"/>
</dbReference>
<dbReference type="SUPFAM" id="SSF103515">
    <property type="entry name" value="Autotransporter"/>
    <property type="match status" value="1"/>
</dbReference>
<dbReference type="RefSeq" id="WP_395535665.1">
    <property type="nucleotide sequence ID" value="NZ_CP166302.1"/>
</dbReference>
<organism evidence="3 4">
    <name type="scientific">Oceanimonas smirnovii</name>
    <dbReference type="NCBI Taxonomy" id="264574"/>
    <lineage>
        <taxon>Bacteria</taxon>
        <taxon>Pseudomonadati</taxon>
        <taxon>Pseudomonadota</taxon>
        <taxon>Gammaproteobacteria</taxon>
        <taxon>Aeromonadales</taxon>
        <taxon>Aeromonadaceae</taxon>
        <taxon>Oceanimonas</taxon>
    </lineage>
</organism>
<keyword evidence="4" id="KW-1185">Reference proteome</keyword>
<accession>A0ABW7P256</accession>
<dbReference type="Gene3D" id="3.40.50.410">
    <property type="entry name" value="von Willebrand factor, type A domain"/>
    <property type="match status" value="1"/>
</dbReference>
<feature type="chain" id="PRO_5047542854" evidence="1">
    <location>
        <begin position="22"/>
        <end position="684"/>
    </location>
</feature>
<dbReference type="InterPro" id="IPR036709">
    <property type="entry name" value="Autotransporte_beta_dom_sf"/>
</dbReference>